<reference evidence="1" key="1">
    <citation type="submission" date="2018-02" db="EMBL/GenBank/DDBJ databases">
        <title>Rhizophora mucronata_Transcriptome.</title>
        <authorList>
            <person name="Meera S.P."/>
            <person name="Sreeshan A."/>
            <person name="Augustine A."/>
        </authorList>
    </citation>
    <scope>NUCLEOTIDE SEQUENCE</scope>
    <source>
        <tissue evidence="1">Leaf</tissue>
    </source>
</reference>
<dbReference type="AlphaFoldDB" id="A0A2P2NJB7"/>
<dbReference type="EMBL" id="GGEC01062040">
    <property type="protein sequence ID" value="MBX42524.1"/>
    <property type="molecule type" value="Transcribed_RNA"/>
</dbReference>
<protein>
    <submittedName>
        <fullName evidence="1">Uncharacterized protein</fullName>
    </submittedName>
</protein>
<evidence type="ECO:0000313" key="1">
    <source>
        <dbReference type="EMBL" id="MBX42524.1"/>
    </source>
</evidence>
<organism evidence="1">
    <name type="scientific">Rhizophora mucronata</name>
    <name type="common">Asiatic mangrove</name>
    <dbReference type="NCBI Taxonomy" id="61149"/>
    <lineage>
        <taxon>Eukaryota</taxon>
        <taxon>Viridiplantae</taxon>
        <taxon>Streptophyta</taxon>
        <taxon>Embryophyta</taxon>
        <taxon>Tracheophyta</taxon>
        <taxon>Spermatophyta</taxon>
        <taxon>Magnoliopsida</taxon>
        <taxon>eudicotyledons</taxon>
        <taxon>Gunneridae</taxon>
        <taxon>Pentapetalae</taxon>
        <taxon>rosids</taxon>
        <taxon>fabids</taxon>
        <taxon>Malpighiales</taxon>
        <taxon>Rhizophoraceae</taxon>
        <taxon>Rhizophora</taxon>
    </lineage>
</organism>
<proteinExistence type="predicted"/>
<sequence length="41" mass="4790">MFCPQMHSQVMTPFRSIEGWYHLFTLSMSVPKGRKCLTSIL</sequence>
<name>A0A2P2NJB7_RHIMU</name>
<accession>A0A2P2NJB7</accession>